<reference evidence="1 2" key="1">
    <citation type="submission" date="2014-07" db="EMBL/GenBank/DDBJ databases">
        <authorList>
            <person name="McCorrison J."/>
            <person name="Sanka R."/>
            <person name="Torralba M."/>
            <person name="Gillis M."/>
            <person name="Haft D.H."/>
            <person name="Methe B."/>
            <person name="Sutton G."/>
            <person name="Nelson K.E."/>
        </authorList>
    </citation>
    <scope>NUCLEOTIDE SEQUENCE [LARGE SCALE GENOMIC DNA]</scope>
    <source>
        <strain evidence="1 2">DNF00011</strain>
    </source>
</reference>
<protein>
    <recommendedName>
        <fullName evidence="3">DNA-binding protein</fullName>
    </recommendedName>
</protein>
<dbReference type="AlphaFoldDB" id="A0A095ZPA6"/>
<name>A0A095ZPA6_9MICC</name>
<proteinExistence type="predicted"/>
<gene>
    <name evidence="1" type="ORF">HMPREF2128_05670</name>
</gene>
<organism evidence="1 2">
    <name type="scientific">Pseudoglutamicibacter albus DNF00011</name>
    <dbReference type="NCBI Taxonomy" id="1401063"/>
    <lineage>
        <taxon>Bacteria</taxon>
        <taxon>Bacillati</taxon>
        <taxon>Actinomycetota</taxon>
        <taxon>Actinomycetes</taxon>
        <taxon>Micrococcales</taxon>
        <taxon>Micrococcaceae</taxon>
        <taxon>Pseudoglutamicibacter</taxon>
    </lineage>
</organism>
<sequence>MFHVTLTQQNTRDVGDGVGVLLQSLKRSVGDAADGFDRTVGDEAAGLIADPADVVLAVLTGLRPGPDGAVFRVGVGIAGVDAHDAAAARSRVAVERTVRATVPVAVEAGPAGIALDGLPTAPETAAAAEGALVLLGDVISRRSAADWAVIDLLLPGVRGQQKAVAEALGVTVQAVSQTIARARWREEVAGRASAELLLRLAETLV</sequence>
<dbReference type="EMBL" id="JRNH01000015">
    <property type="protein sequence ID" value="KGF20387.1"/>
    <property type="molecule type" value="Genomic_DNA"/>
</dbReference>
<dbReference type="Proteomes" id="UP000053528">
    <property type="component" value="Unassembled WGS sequence"/>
</dbReference>
<evidence type="ECO:0000313" key="2">
    <source>
        <dbReference type="Proteomes" id="UP000053528"/>
    </source>
</evidence>
<accession>A0A095ZPA6</accession>
<evidence type="ECO:0008006" key="3">
    <source>
        <dbReference type="Google" id="ProtNLM"/>
    </source>
</evidence>
<comment type="caution">
    <text evidence="1">The sequence shown here is derived from an EMBL/GenBank/DDBJ whole genome shotgun (WGS) entry which is preliminary data.</text>
</comment>
<evidence type="ECO:0000313" key="1">
    <source>
        <dbReference type="EMBL" id="KGF20387.1"/>
    </source>
</evidence>